<evidence type="ECO:0000313" key="2">
    <source>
        <dbReference type="Proteomes" id="UP001175211"/>
    </source>
</evidence>
<organism evidence="1 2">
    <name type="scientific">Armillaria tabescens</name>
    <name type="common">Ringless honey mushroom</name>
    <name type="synonym">Agaricus tabescens</name>
    <dbReference type="NCBI Taxonomy" id="1929756"/>
    <lineage>
        <taxon>Eukaryota</taxon>
        <taxon>Fungi</taxon>
        <taxon>Dikarya</taxon>
        <taxon>Basidiomycota</taxon>
        <taxon>Agaricomycotina</taxon>
        <taxon>Agaricomycetes</taxon>
        <taxon>Agaricomycetidae</taxon>
        <taxon>Agaricales</taxon>
        <taxon>Marasmiineae</taxon>
        <taxon>Physalacriaceae</taxon>
        <taxon>Desarmillaria</taxon>
    </lineage>
</organism>
<keyword evidence="2" id="KW-1185">Reference proteome</keyword>
<dbReference type="RefSeq" id="XP_060323828.1">
    <property type="nucleotide sequence ID" value="XM_060468110.1"/>
</dbReference>
<evidence type="ECO:0000313" key="1">
    <source>
        <dbReference type="EMBL" id="KAK0441142.1"/>
    </source>
</evidence>
<feature type="non-terminal residue" evidence="1">
    <location>
        <position position="1"/>
    </location>
</feature>
<gene>
    <name evidence="1" type="ORF">EV420DRAFT_1278896</name>
</gene>
<dbReference type="GeneID" id="85351658"/>
<dbReference type="AlphaFoldDB" id="A0AA39JE79"/>
<protein>
    <recommendedName>
        <fullName evidence="3">Reverse transcriptase domain-containing protein</fullName>
    </recommendedName>
</protein>
<reference evidence="1" key="1">
    <citation type="submission" date="2023-06" db="EMBL/GenBank/DDBJ databases">
        <authorList>
            <consortium name="Lawrence Berkeley National Laboratory"/>
            <person name="Ahrendt S."/>
            <person name="Sahu N."/>
            <person name="Indic B."/>
            <person name="Wong-Bajracharya J."/>
            <person name="Merenyi Z."/>
            <person name="Ke H.-M."/>
            <person name="Monk M."/>
            <person name="Kocsube S."/>
            <person name="Drula E."/>
            <person name="Lipzen A."/>
            <person name="Balint B."/>
            <person name="Henrissat B."/>
            <person name="Andreopoulos B."/>
            <person name="Martin F.M."/>
            <person name="Harder C.B."/>
            <person name="Rigling D."/>
            <person name="Ford K.L."/>
            <person name="Foster G.D."/>
            <person name="Pangilinan J."/>
            <person name="Papanicolaou A."/>
            <person name="Barry K."/>
            <person name="LaButti K."/>
            <person name="Viragh M."/>
            <person name="Koriabine M."/>
            <person name="Yan M."/>
            <person name="Riley R."/>
            <person name="Champramary S."/>
            <person name="Plett K.L."/>
            <person name="Tsai I.J."/>
            <person name="Slot J."/>
            <person name="Sipos G."/>
            <person name="Plett J."/>
            <person name="Nagy L.G."/>
            <person name="Grigoriev I.V."/>
        </authorList>
    </citation>
    <scope>NUCLEOTIDE SEQUENCE</scope>
    <source>
        <strain evidence="1">CCBAS 213</strain>
    </source>
</reference>
<comment type="caution">
    <text evidence="1">The sequence shown here is derived from an EMBL/GenBank/DDBJ whole genome shotgun (WGS) entry which is preliminary data.</text>
</comment>
<accession>A0AA39JE79</accession>
<evidence type="ECO:0008006" key="3">
    <source>
        <dbReference type="Google" id="ProtNLM"/>
    </source>
</evidence>
<dbReference type="Proteomes" id="UP001175211">
    <property type="component" value="Unassembled WGS sequence"/>
</dbReference>
<sequence length="82" mass="9504">LSVESFLRKVFTLLWDEHFCEWMKDESILSNSQNGFQHGFQSLNNPFILRYAIETALDARKPLYIVLPDLTNAFPSTNHSSL</sequence>
<dbReference type="EMBL" id="JAUEPS010000072">
    <property type="protein sequence ID" value="KAK0441142.1"/>
    <property type="molecule type" value="Genomic_DNA"/>
</dbReference>
<proteinExistence type="predicted"/>
<name>A0AA39JE79_ARMTA</name>